<reference evidence="3" key="1">
    <citation type="submission" date="2016-10" db="EMBL/GenBank/DDBJ databases">
        <authorList>
            <person name="Varghese N."/>
            <person name="Submissions S."/>
        </authorList>
    </citation>
    <scope>NUCLEOTIDE SEQUENCE [LARGE SCALE GENOMIC DNA]</scope>
    <source>
        <strain evidence="3">CGMCC 1.11014</strain>
    </source>
</reference>
<organism evidence="2 3">
    <name type="scientific">Pseudoduganella namucuonensis</name>
    <dbReference type="NCBI Taxonomy" id="1035707"/>
    <lineage>
        <taxon>Bacteria</taxon>
        <taxon>Pseudomonadati</taxon>
        <taxon>Pseudomonadota</taxon>
        <taxon>Betaproteobacteria</taxon>
        <taxon>Burkholderiales</taxon>
        <taxon>Oxalobacteraceae</taxon>
        <taxon>Telluria group</taxon>
        <taxon>Pseudoduganella</taxon>
    </lineage>
</organism>
<evidence type="ECO:0000259" key="1">
    <source>
        <dbReference type="Pfam" id="PF09994"/>
    </source>
</evidence>
<dbReference type="AlphaFoldDB" id="A0A1I7M0B9"/>
<proteinExistence type="predicted"/>
<dbReference type="STRING" id="1035707.SAMN05216552_10463"/>
<protein>
    <submittedName>
        <fullName evidence="2">Uncharacterized alpha/beta hydrolase domain</fullName>
    </submittedName>
</protein>
<dbReference type="GO" id="GO:0016787">
    <property type="term" value="F:hydrolase activity"/>
    <property type="evidence" value="ECO:0007669"/>
    <property type="project" value="UniProtKB-KW"/>
</dbReference>
<gene>
    <name evidence="2" type="ORF">SAMN05216552_10463</name>
</gene>
<dbReference type="OrthoDB" id="4378831at2"/>
<accession>A0A1I7M0B9</accession>
<dbReference type="Pfam" id="PF09994">
    <property type="entry name" value="T6SS_Tle1-like_cat"/>
    <property type="match status" value="1"/>
</dbReference>
<sequence>MDEKIACSFEGAIQPHVKKITRVEPLQVCDTTKCEVVVQIGLFFDGTSNNLAMHLPSQSHTNVVRLFQSYSDKKNLGFFRIYMPGAGTPFPEIGEHSTSTKGSAFGSGCEARVLYGLLSIFNSLSKVVIGEALFPHKAVLLLCTADDISSVEDKVYLAKFKASTGLQEPKNFTRGRRSGFLRKQSAALAKRFQIQSKPVVKECLVDVFGFSRGAAEARVFCNWLDELLVDGKFAGIPLRVRFLGLFDTVASAGFGEALADGLTNNTNGHNGWAEAQFLRVPALVENCVHMVAMHELRKNFPLDEIGVNGVYPEKYQQFAYPGSHSDVGGGYAPGDLGIAAIGKLQEGDAMKLSQIPLNHMFEYAVAAGVPLDKNLVPKYNDGSDSFTIAPALLRSFNEFLRESGPKRRPLHEWMQVYLNWRWQIRMTHDRSQHMRRANKEDQVLLRDANRRLIKDAALLLSRGDTRQANEHVRSVLAGSRRNIYDKRFGQIAMEIPHFDDEAAKVLADARAAAPVSPAIASFFDNFVHDSFAGFCKDLVESTGYWRYRKAFKGTPKPTFASNEEGSTDKAA</sequence>
<evidence type="ECO:0000313" key="2">
    <source>
        <dbReference type="EMBL" id="SFV15403.1"/>
    </source>
</evidence>
<dbReference type="PANTHER" id="PTHR33840">
    <property type="match status" value="1"/>
</dbReference>
<dbReference type="EMBL" id="FPBO01000046">
    <property type="protein sequence ID" value="SFV15403.1"/>
    <property type="molecule type" value="Genomic_DNA"/>
</dbReference>
<dbReference type="PANTHER" id="PTHR33840:SF1">
    <property type="entry name" value="TLE1 PHOSPHOLIPASE DOMAIN-CONTAINING PROTEIN"/>
    <property type="match status" value="1"/>
</dbReference>
<name>A0A1I7M0B9_9BURK</name>
<feature type="domain" description="T6SS Phospholipase effector Tle1-like catalytic" evidence="1">
    <location>
        <begin position="237"/>
        <end position="362"/>
    </location>
</feature>
<keyword evidence="2" id="KW-0378">Hydrolase</keyword>
<dbReference type="RefSeq" id="WP_093560278.1">
    <property type="nucleotide sequence ID" value="NZ_FPBO01000046.1"/>
</dbReference>
<keyword evidence="3" id="KW-1185">Reference proteome</keyword>
<evidence type="ECO:0000313" key="3">
    <source>
        <dbReference type="Proteomes" id="UP000199391"/>
    </source>
</evidence>
<dbReference type="InterPro" id="IPR018712">
    <property type="entry name" value="Tle1-like_cat"/>
</dbReference>
<dbReference type="Proteomes" id="UP000199391">
    <property type="component" value="Unassembled WGS sequence"/>
</dbReference>